<sequence>MAGLYSFRTSIRWTFYTLKKSRGLLKPSFIYNNLIIKHNDPWRCQVTDSRNYTNSKSFACVINKKDADVLCINKVLLDGFELSNGVELFGSLILFPHSLLSWHVTNAKYVNEDSLTLFKILEPKLDILIFGYGSQTDYTPEVRKTFTQFCRNAGLRYEALPTEKAAGLFNFLSLEHRYVAAALITPSKFEPVVRNDTSLLELEAEDEKQELLNSSQTDTKKLL</sequence>
<dbReference type="Pfam" id="PF04430">
    <property type="entry name" value="DUF498"/>
    <property type="match status" value="1"/>
</dbReference>
<dbReference type="EMBL" id="JAWJWF010000048">
    <property type="protein sequence ID" value="KAK6619850.1"/>
    <property type="molecule type" value="Genomic_DNA"/>
</dbReference>
<dbReference type="InterPro" id="IPR007523">
    <property type="entry name" value="NDUFAF3/AAMDC"/>
</dbReference>
<dbReference type="Gene3D" id="3.40.1230.10">
    <property type="entry name" value="MTH938-like"/>
    <property type="match status" value="1"/>
</dbReference>
<dbReference type="PANTHER" id="PTHR21192">
    <property type="entry name" value="NUCLEAR PROTEIN E3-3"/>
    <property type="match status" value="1"/>
</dbReference>
<evidence type="ECO:0000313" key="2">
    <source>
        <dbReference type="Proteomes" id="UP001359485"/>
    </source>
</evidence>
<dbReference type="Proteomes" id="UP001359485">
    <property type="component" value="Unassembled WGS sequence"/>
</dbReference>
<dbReference type="PANTHER" id="PTHR21192:SF2">
    <property type="entry name" value="NADH DEHYDROGENASE [UBIQUINONE] 1 ALPHA SUBCOMPLEX ASSEMBLY FACTOR 3"/>
    <property type="match status" value="1"/>
</dbReference>
<protein>
    <recommendedName>
        <fullName evidence="3">NADH dehydrogenase [ubiquinone] 1 alpha subcomplex assembly factor 3</fullName>
    </recommendedName>
</protein>
<proteinExistence type="predicted"/>
<gene>
    <name evidence="1" type="ORF">RUM44_006249</name>
</gene>
<dbReference type="SUPFAM" id="SSF64076">
    <property type="entry name" value="MTH938-like"/>
    <property type="match status" value="1"/>
</dbReference>
<reference evidence="1 2" key="1">
    <citation type="submission" date="2023-09" db="EMBL/GenBank/DDBJ databases">
        <title>Genomes of two closely related lineages of the louse Polyplax serrata with different host specificities.</title>
        <authorList>
            <person name="Martinu J."/>
            <person name="Tarabai H."/>
            <person name="Stefka J."/>
            <person name="Hypsa V."/>
        </authorList>
    </citation>
    <scope>NUCLEOTIDE SEQUENCE [LARGE SCALE GENOMIC DNA]</scope>
    <source>
        <strain evidence="1">98ZLc_SE</strain>
    </source>
</reference>
<name>A0ABR1AHL0_POLSC</name>
<dbReference type="InterPro" id="IPR036748">
    <property type="entry name" value="MTH938-like_sf"/>
</dbReference>
<evidence type="ECO:0000313" key="1">
    <source>
        <dbReference type="EMBL" id="KAK6619850.1"/>
    </source>
</evidence>
<organism evidence="1 2">
    <name type="scientific">Polyplax serrata</name>
    <name type="common">Common mouse louse</name>
    <dbReference type="NCBI Taxonomy" id="468196"/>
    <lineage>
        <taxon>Eukaryota</taxon>
        <taxon>Metazoa</taxon>
        <taxon>Ecdysozoa</taxon>
        <taxon>Arthropoda</taxon>
        <taxon>Hexapoda</taxon>
        <taxon>Insecta</taxon>
        <taxon>Pterygota</taxon>
        <taxon>Neoptera</taxon>
        <taxon>Paraneoptera</taxon>
        <taxon>Psocodea</taxon>
        <taxon>Troctomorpha</taxon>
        <taxon>Phthiraptera</taxon>
        <taxon>Anoplura</taxon>
        <taxon>Polyplacidae</taxon>
        <taxon>Polyplax</taxon>
    </lineage>
</organism>
<comment type="caution">
    <text evidence="1">The sequence shown here is derived from an EMBL/GenBank/DDBJ whole genome shotgun (WGS) entry which is preliminary data.</text>
</comment>
<accession>A0ABR1AHL0</accession>
<keyword evidence="2" id="KW-1185">Reference proteome</keyword>
<evidence type="ECO:0008006" key="3">
    <source>
        <dbReference type="Google" id="ProtNLM"/>
    </source>
</evidence>